<organism evidence="2">
    <name type="scientific">Solibacter usitatus (strain Ellin6076)</name>
    <dbReference type="NCBI Taxonomy" id="234267"/>
    <lineage>
        <taxon>Bacteria</taxon>
        <taxon>Pseudomonadati</taxon>
        <taxon>Acidobacteriota</taxon>
        <taxon>Terriglobia</taxon>
        <taxon>Bryobacterales</taxon>
        <taxon>Solibacteraceae</taxon>
        <taxon>Candidatus Solibacter</taxon>
    </lineage>
</organism>
<dbReference type="Gene3D" id="3.40.50.1980">
    <property type="entry name" value="Nitrogenase molybdenum iron protein domain"/>
    <property type="match status" value="2"/>
</dbReference>
<dbReference type="InParanoid" id="Q02CS5"/>
<dbReference type="InterPro" id="IPR002491">
    <property type="entry name" value="ABC_transptr_periplasmic_BD"/>
</dbReference>
<dbReference type="PANTHER" id="PTHR42860:SF1">
    <property type="entry name" value="VITAMIN B12-BINDING PROTEIN"/>
    <property type="match status" value="1"/>
</dbReference>
<dbReference type="PANTHER" id="PTHR42860">
    <property type="entry name" value="VITAMIN B12-BINDING PROTEIN"/>
    <property type="match status" value="1"/>
</dbReference>
<proteinExistence type="predicted"/>
<feature type="domain" description="Fe/B12 periplasmic-binding" evidence="1">
    <location>
        <begin position="3"/>
        <end position="282"/>
    </location>
</feature>
<dbReference type="STRING" id="234267.Acid_0126"/>
<dbReference type="Pfam" id="PF01497">
    <property type="entry name" value="Peripla_BP_2"/>
    <property type="match status" value="1"/>
</dbReference>
<accession>Q02CS5</accession>
<protein>
    <recommendedName>
        <fullName evidence="1">Fe/B12 periplasmic-binding domain-containing protein</fullName>
    </recommendedName>
</protein>
<dbReference type="EMBL" id="CP000473">
    <property type="protein sequence ID" value="ABJ81141.1"/>
    <property type="molecule type" value="Genomic_DNA"/>
</dbReference>
<evidence type="ECO:0000259" key="1">
    <source>
        <dbReference type="PROSITE" id="PS50983"/>
    </source>
</evidence>
<dbReference type="InterPro" id="IPR051030">
    <property type="entry name" value="Vitamin_B12-ABC_binding"/>
</dbReference>
<evidence type="ECO:0000313" key="2">
    <source>
        <dbReference type="EMBL" id="ABJ81141.1"/>
    </source>
</evidence>
<dbReference type="AlphaFoldDB" id="Q02CS5"/>
<name>Q02CS5_SOLUE</name>
<dbReference type="HOGENOM" id="CLU_038034_9_1_0"/>
<dbReference type="KEGG" id="sus:Acid_0126"/>
<dbReference type="eggNOG" id="COG0614">
    <property type="taxonomic scope" value="Bacteria"/>
</dbReference>
<dbReference type="SUPFAM" id="SSF53807">
    <property type="entry name" value="Helical backbone' metal receptor"/>
    <property type="match status" value="1"/>
</dbReference>
<gene>
    <name evidence="2" type="ordered locus">Acid_0126</name>
</gene>
<dbReference type="OrthoDB" id="9787772at2"/>
<sequence>MPRIVSLISSATEIVDALGQLLNLVGRSHECDYPEAVQALPVCTRPRIAVDASSAEIDRLVKQSARESISIYDVFDDVIERLEPTHILTQIQCEVCAVSLRDVEAAMARGLKSRPKVVSLQPDSLTEIWNDIRRVAASLGIPQRGDALIADLQARMQLELPADRPTVACIEWLEPLMAAGNWTPELIEMAGGRNLFGEAGRHSPWLTWEELTAADPDVIILAPCGFSLERTEQELYWMTDRPGWSTLRARVYLADGNQFFNRPGPRVVETQRILAEILHPEGFEPTLRGAGWRAL</sequence>
<dbReference type="PROSITE" id="PS50983">
    <property type="entry name" value="FE_B12_PBP"/>
    <property type="match status" value="1"/>
</dbReference>
<reference evidence="2" key="1">
    <citation type="submission" date="2006-10" db="EMBL/GenBank/DDBJ databases">
        <title>Complete sequence of Solibacter usitatus Ellin6076.</title>
        <authorList>
            <consortium name="US DOE Joint Genome Institute"/>
            <person name="Copeland A."/>
            <person name="Lucas S."/>
            <person name="Lapidus A."/>
            <person name="Barry K."/>
            <person name="Detter J.C."/>
            <person name="Glavina del Rio T."/>
            <person name="Hammon N."/>
            <person name="Israni S."/>
            <person name="Dalin E."/>
            <person name="Tice H."/>
            <person name="Pitluck S."/>
            <person name="Thompson L.S."/>
            <person name="Brettin T."/>
            <person name="Bruce D."/>
            <person name="Han C."/>
            <person name="Tapia R."/>
            <person name="Gilna P."/>
            <person name="Schmutz J."/>
            <person name="Larimer F."/>
            <person name="Land M."/>
            <person name="Hauser L."/>
            <person name="Kyrpides N."/>
            <person name="Mikhailova N."/>
            <person name="Janssen P.H."/>
            <person name="Kuske C.R."/>
            <person name="Richardson P."/>
        </authorList>
    </citation>
    <scope>NUCLEOTIDE SEQUENCE</scope>
    <source>
        <strain evidence="2">Ellin6076</strain>
    </source>
</reference>